<organism evidence="5">
    <name type="scientific">Vecturithrix granuli</name>
    <dbReference type="NCBI Taxonomy" id="1499967"/>
    <lineage>
        <taxon>Bacteria</taxon>
        <taxon>Candidatus Moduliflexota</taxon>
        <taxon>Candidatus Vecturitrichia</taxon>
        <taxon>Candidatus Vecturitrichales</taxon>
        <taxon>Candidatus Vecturitrichaceae</taxon>
        <taxon>Candidatus Vecturithrix</taxon>
    </lineage>
</organism>
<accession>A0A081C060</accession>
<evidence type="ECO:0000313" key="6">
    <source>
        <dbReference type="Proteomes" id="UP000030661"/>
    </source>
</evidence>
<keyword evidence="6" id="KW-1185">Reference proteome</keyword>
<dbReference type="GO" id="GO:0005829">
    <property type="term" value="C:cytosol"/>
    <property type="evidence" value="ECO:0007669"/>
    <property type="project" value="TreeGrafter"/>
</dbReference>
<dbReference type="InterPro" id="IPR024930">
    <property type="entry name" value="Skp_dom_sf"/>
</dbReference>
<sequence>MKKMMVWSTVLFLFVSLMSIGMSKDTFAQTGEYKIGFVDLQLVIDSSEEGSRAQEQMKQKADELAVQAKAMKDDIQKMKDDYDKQSLALTPEARTEKRDEIAKKELDYNRFVKDSQSELRLIEQRALKQLLEDVGRVVVEYGKTNNYTVIFEAGNILYGSSAIELTEEIIKAYNSRNQ</sequence>
<dbReference type="HOGENOM" id="CLU_101388_3_1_0"/>
<feature type="coiled-coil region" evidence="3">
    <location>
        <begin position="54"/>
        <end position="81"/>
    </location>
</feature>
<dbReference type="PANTHER" id="PTHR35089:SF1">
    <property type="entry name" value="CHAPERONE PROTEIN SKP"/>
    <property type="match status" value="1"/>
</dbReference>
<dbReference type="AlphaFoldDB" id="A0A081C060"/>
<feature type="signal peptide" evidence="4">
    <location>
        <begin position="1"/>
        <end position="28"/>
    </location>
</feature>
<evidence type="ECO:0000256" key="3">
    <source>
        <dbReference type="SAM" id="Coils"/>
    </source>
</evidence>
<keyword evidence="2 4" id="KW-0732">Signal</keyword>
<dbReference type="Gene3D" id="3.30.910.20">
    <property type="entry name" value="Skp domain"/>
    <property type="match status" value="1"/>
</dbReference>
<protein>
    <submittedName>
        <fullName evidence="5">Outer membrane chaperone Skp/OmpH</fullName>
    </submittedName>
</protein>
<comment type="similarity">
    <text evidence="1">Belongs to the Skp family.</text>
</comment>
<dbReference type="Proteomes" id="UP000030661">
    <property type="component" value="Unassembled WGS sequence"/>
</dbReference>
<proteinExistence type="inferred from homology"/>
<dbReference type="GO" id="GO:0051082">
    <property type="term" value="F:unfolded protein binding"/>
    <property type="evidence" value="ECO:0007669"/>
    <property type="project" value="InterPro"/>
</dbReference>
<feature type="chain" id="PRO_5001755545" evidence="4">
    <location>
        <begin position="29"/>
        <end position="178"/>
    </location>
</feature>
<dbReference type="PANTHER" id="PTHR35089">
    <property type="entry name" value="CHAPERONE PROTEIN SKP"/>
    <property type="match status" value="1"/>
</dbReference>
<dbReference type="Pfam" id="PF03938">
    <property type="entry name" value="OmpH"/>
    <property type="match status" value="1"/>
</dbReference>
<reference evidence="5" key="1">
    <citation type="journal article" date="2015" name="PeerJ">
        <title>First genomic representation of candidate bacterial phylum KSB3 points to enhanced environmental sensing as a trigger of wastewater bulking.</title>
        <authorList>
            <person name="Sekiguchi Y."/>
            <person name="Ohashi A."/>
            <person name="Parks D.H."/>
            <person name="Yamauchi T."/>
            <person name="Tyson G.W."/>
            <person name="Hugenholtz P."/>
        </authorList>
    </citation>
    <scope>NUCLEOTIDE SEQUENCE [LARGE SCALE GENOMIC DNA]</scope>
</reference>
<dbReference type="EMBL" id="DF820466">
    <property type="protein sequence ID" value="GAK57965.1"/>
    <property type="molecule type" value="Genomic_DNA"/>
</dbReference>
<gene>
    <name evidence="5" type="ORF">U27_04937</name>
</gene>
<evidence type="ECO:0000256" key="4">
    <source>
        <dbReference type="SAM" id="SignalP"/>
    </source>
</evidence>
<dbReference type="InterPro" id="IPR005632">
    <property type="entry name" value="Chaperone_Skp"/>
</dbReference>
<name>A0A081C060_VECG1</name>
<evidence type="ECO:0000256" key="2">
    <source>
        <dbReference type="ARBA" id="ARBA00022729"/>
    </source>
</evidence>
<dbReference type="STRING" id="1499967.U27_04937"/>
<dbReference type="SMART" id="SM00935">
    <property type="entry name" value="OmpH"/>
    <property type="match status" value="1"/>
</dbReference>
<keyword evidence="3" id="KW-0175">Coiled coil</keyword>
<dbReference type="eggNOG" id="COG2825">
    <property type="taxonomic scope" value="Bacteria"/>
</dbReference>
<dbReference type="SUPFAM" id="SSF111384">
    <property type="entry name" value="OmpH-like"/>
    <property type="match status" value="1"/>
</dbReference>
<evidence type="ECO:0000313" key="5">
    <source>
        <dbReference type="EMBL" id="GAK57965.1"/>
    </source>
</evidence>
<dbReference type="GO" id="GO:0050821">
    <property type="term" value="P:protein stabilization"/>
    <property type="evidence" value="ECO:0007669"/>
    <property type="project" value="TreeGrafter"/>
</dbReference>
<evidence type="ECO:0000256" key="1">
    <source>
        <dbReference type="ARBA" id="ARBA00009091"/>
    </source>
</evidence>